<gene>
    <name evidence="2" type="ORF">Bhyg_09622</name>
</gene>
<feature type="compositionally biased region" description="Polar residues" evidence="1">
    <location>
        <begin position="27"/>
        <end position="39"/>
    </location>
</feature>
<organism evidence="2 3">
    <name type="scientific">Pseudolycoriella hygida</name>
    <dbReference type="NCBI Taxonomy" id="35572"/>
    <lineage>
        <taxon>Eukaryota</taxon>
        <taxon>Metazoa</taxon>
        <taxon>Ecdysozoa</taxon>
        <taxon>Arthropoda</taxon>
        <taxon>Hexapoda</taxon>
        <taxon>Insecta</taxon>
        <taxon>Pterygota</taxon>
        <taxon>Neoptera</taxon>
        <taxon>Endopterygota</taxon>
        <taxon>Diptera</taxon>
        <taxon>Nematocera</taxon>
        <taxon>Sciaroidea</taxon>
        <taxon>Sciaridae</taxon>
        <taxon>Pseudolycoriella</taxon>
    </lineage>
</organism>
<keyword evidence="3" id="KW-1185">Reference proteome</keyword>
<dbReference type="AlphaFoldDB" id="A0A9Q0S5G7"/>
<protein>
    <submittedName>
        <fullName evidence="2">Uncharacterized protein</fullName>
    </submittedName>
</protein>
<dbReference type="EMBL" id="WJQU01000002">
    <property type="protein sequence ID" value="KAJ6644653.1"/>
    <property type="molecule type" value="Genomic_DNA"/>
</dbReference>
<reference evidence="2" key="1">
    <citation type="submission" date="2022-07" db="EMBL/GenBank/DDBJ databases">
        <authorList>
            <person name="Trinca V."/>
            <person name="Uliana J.V.C."/>
            <person name="Torres T.T."/>
            <person name="Ward R.J."/>
            <person name="Monesi N."/>
        </authorList>
    </citation>
    <scope>NUCLEOTIDE SEQUENCE</scope>
    <source>
        <strain evidence="2">HSMRA1968</strain>
        <tissue evidence="2">Whole embryos</tissue>
    </source>
</reference>
<evidence type="ECO:0000313" key="3">
    <source>
        <dbReference type="Proteomes" id="UP001151699"/>
    </source>
</evidence>
<evidence type="ECO:0000313" key="2">
    <source>
        <dbReference type="EMBL" id="KAJ6644653.1"/>
    </source>
</evidence>
<accession>A0A9Q0S5G7</accession>
<sequence>MASNDPNPLVFTPPNPLNCSDPPRRSASGNHTISPSSSDHPVFHLRCIE</sequence>
<name>A0A9Q0S5G7_9DIPT</name>
<feature type="region of interest" description="Disordered" evidence="1">
    <location>
        <begin position="1"/>
        <end position="42"/>
    </location>
</feature>
<proteinExistence type="predicted"/>
<comment type="caution">
    <text evidence="2">The sequence shown here is derived from an EMBL/GenBank/DDBJ whole genome shotgun (WGS) entry which is preliminary data.</text>
</comment>
<evidence type="ECO:0000256" key="1">
    <source>
        <dbReference type="SAM" id="MobiDB-lite"/>
    </source>
</evidence>
<dbReference type="Proteomes" id="UP001151699">
    <property type="component" value="Chromosome B"/>
</dbReference>